<feature type="transmembrane region" description="Helical" evidence="1">
    <location>
        <begin position="288"/>
        <end position="306"/>
    </location>
</feature>
<feature type="transmembrane region" description="Helical" evidence="1">
    <location>
        <begin position="49"/>
        <end position="70"/>
    </location>
</feature>
<keyword evidence="1" id="KW-0812">Transmembrane</keyword>
<evidence type="ECO:0000313" key="3">
    <source>
        <dbReference type="Proteomes" id="UP001352223"/>
    </source>
</evidence>
<proteinExistence type="predicted"/>
<evidence type="ECO:0008006" key="4">
    <source>
        <dbReference type="Google" id="ProtNLM"/>
    </source>
</evidence>
<feature type="transmembrane region" description="Helical" evidence="1">
    <location>
        <begin position="213"/>
        <end position="236"/>
    </location>
</feature>
<keyword evidence="1" id="KW-1133">Transmembrane helix</keyword>
<feature type="transmembrane region" description="Helical" evidence="1">
    <location>
        <begin position="82"/>
        <end position="106"/>
    </location>
</feature>
<comment type="caution">
    <text evidence="2">The sequence shown here is derived from an EMBL/GenBank/DDBJ whole genome shotgun (WGS) entry which is preliminary data.</text>
</comment>
<dbReference type="RefSeq" id="WP_324767920.1">
    <property type="nucleotide sequence ID" value="NZ_BAAATS010000001.1"/>
</dbReference>
<gene>
    <name evidence="2" type="ORF">OKJ48_11015</name>
</gene>
<dbReference type="Proteomes" id="UP001352223">
    <property type="component" value="Unassembled WGS sequence"/>
</dbReference>
<keyword evidence="1" id="KW-0472">Membrane</keyword>
<name>A0ABU6C7S4_9ACTN</name>
<accession>A0ABU6C7S4</accession>
<reference evidence="2 3" key="1">
    <citation type="submission" date="2022-10" db="EMBL/GenBank/DDBJ databases">
        <authorList>
            <person name="Xie J."/>
            <person name="Shen N."/>
        </authorList>
    </citation>
    <scope>NUCLEOTIDE SEQUENCE [LARGE SCALE GENOMIC DNA]</scope>
    <source>
        <strain evidence="2 3">DSM 41681</strain>
    </source>
</reference>
<evidence type="ECO:0000256" key="1">
    <source>
        <dbReference type="SAM" id="Phobius"/>
    </source>
</evidence>
<dbReference type="EMBL" id="JAOZYB010000063">
    <property type="protein sequence ID" value="MEB3960768.1"/>
    <property type="molecule type" value="Genomic_DNA"/>
</dbReference>
<sequence>MTPRTRGALRTVAIASCLPYLILKVVWIAGGTVGIPAGSSLLEHRATMAVANAFTVLLDSAVVVLALLLTRPWGQRVPAVPLAVPMWVATGLLLPIMAGYPVQLLVEALGGTAPAGSSDDPFLDPWVFMIVYPGFIVQGLCLGALFLGYARQRWGHLWQGRLGDLAPVGGAPRVAAVAAAVLALFPAATHLLWALGSETGLAAGRIADRASDFYVLEALNVLYPVAAVAGALLLAFPRGRSLTVKVPLAAAWLGSGAAACWGGWMLLATLAATGDAADRPTALMRLTYAGQMTVGLLVALVGIHYVRTAARPRRLPGVTAGAPVRV</sequence>
<feature type="transmembrane region" description="Helical" evidence="1">
    <location>
        <begin position="12"/>
        <end position="37"/>
    </location>
</feature>
<feature type="transmembrane region" description="Helical" evidence="1">
    <location>
        <begin position="248"/>
        <end position="268"/>
    </location>
</feature>
<protein>
    <recommendedName>
        <fullName evidence="4">Aromatic ring-opening dioxygenase LigA</fullName>
    </recommendedName>
</protein>
<feature type="transmembrane region" description="Helical" evidence="1">
    <location>
        <begin position="126"/>
        <end position="150"/>
    </location>
</feature>
<feature type="transmembrane region" description="Helical" evidence="1">
    <location>
        <begin position="171"/>
        <end position="193"/>
    </location>
</feature>
<evidence type="ECO:0000313" key="2">
    <source>
        <dbReference type="EMBL" id="MEB3960768.1"/>
    </source>
</evidence>
<keyword evidence="3" id="KW-1185">Reference proteome</keyword>
<organism evidence="2 3">
    <name type="scientific">Streptomyces kunmingensis</name>
    <dbReference type="NCBI Taxonomy" id="68225"/>
    <lineage>
        <taxon>Bacteria</taxon>
        <taxon>Bacillati</taxon>
        <taxon>Actinomycetota</taxon>
        <taxon>Actinomycetes</taxon>
        <taxon>Kitasatosporales</taxon>
        <taxon>Streptomycetaceae</taxon>
        <taxon>Streptomyces</taxon>
    </lineage>
</organism>